<dbReference type="InterPro" id="IPR011009">
    <property type="entry name" value="Kinase-like_dom_sf"/>
</dbReference>
<evidence type="ECO:0000256" key="1">
    <source>
        <dbReference type="ARBA" id="ARBA00012513"/>
    </source>
</evidence>
<dbReference type="EMBL" id="KN847318">
    <property type="protein sequence ID" value="KIW58650.1"/>
    <property type="molecule type" value="Genomic_DNA"/>
</dbReference>
<dbReference type="Pfam" id="PF00069">
    <property type="entry name" value="Pkinase"/>
    <property type="match status" value="1"/>
</dbReference>
<dbReference type="GO" id="GO:0005524">
    <property type="term" value="F:ATP binding"/>
    <property type="evidence" value="ECO:0007669"/>
    <property type="project" value="UniProtKB-UniRule"/>
</dbReference>
<dbReference type="InterPro" id="IPR050235">
    <property type="entry name" value="CK1_Ser-Thr_kinase"/>
</dbReference>
<dbReference type="InterPro" id="IPR017441">
    <property type="entry name" value="Protein_kinase_ATP_BS"/>
</dbReference>
<evidence type="ECO:0000256" key="3">
    <source>
        <dbReference type="ARBA" id="ARBA00022840"/>
    </source>
</evidence>
<dbReference type="OrthoDB" id="4111781at2759"/>
<sequence length="351" mass="40194">MENFVQRVQDISIGGRYHLVRKLGSGSFGDVYIGRDAETGNEVALKLEHYSVEPSLLRDEVYIYQSLAGEVGFPQVYWHGQQDDYTVLVFELLGPNLEDVFRFCCNQFSLKTTLMLADQLLRRLETLHSNDYLHRDIKPENFLLGMGERGNIIYMTDLGLAIYRHPDGWSSSRASARVVAARPPELLGTCRYASINAHLGIAQSRRDDLEALGYMLVYFMRGRLPWQGLKAKGDAKNLLVLEKKQATSANELCAGLPTEFADYMNYVYNLRYEDRPDYQSLRKMFKGLFHRQGFENDNVFDWTIREFQRLEPDAQESLPSNSVGDRRGEDSTKPPDNGAQDATKATHQKRR</sequence>
<keyword evidence="2 4" id="KW-0547">Nucleotide-binding</keyword>
<evidence type="ECO:0000256" key="4">
    <source>
        <dbReference type="PROSITE-ProRule" id="PRU10141"/>
    </source>
</evidence>
<keyword evidence="3 4" id="KW-0067">ATP-binding</keyword>
<keyword evidence="5" id="KW-0418">Kinase</keyword>
<dbReference type="GeneID" id="25325058"/>
<dbReference type="CDD" id="cd14016">
    <property type="entry name" value="STKc_CK1"/>
    <property type="match status" value="1"/>
</dbReference>
<evidence type="ECO:0000313" key="8">
    <source>
        <dbReference type="EMBL" id="KIW58650.1"/>
    </source>
</evidence>
<dbReference type="AlphaFoldDB" id="A0A0D2EV59"/>
<evidence type="ECO:0000259" key="7">
    <source>
        <dbReference type="PROSITE" id="PS50011"/>
    </source>
</evidence>
<dbReference type="EC" id="2.7.11.1" evidence="1"/>
<dbReference type="SUPFAM" id="SSF56112">
    <property type="entry name" value="Protein kinase-like (PK-like)"/>
    <property type="match status" value="1"/>
</dbReference>
<dbReference type="Gene3D" id="1.10.510.10">
    <property type="entry name" value="Transferase(Phosphotransferase) domain 1"/>
    <property type="match status" value="1"/>
</dbReference>
<evidence type="ECO:0000256" key="5">
    <source>
        <dbReference type="RuleBase" id="RU000304"/>
    </source>
</evidence>
<organism evidence="8 9">
    <name type="scientific">Exophiala xenobiotica</name>
    <dbReference type="NCBI Taxonomy" id="348802"/>
    <lineage>
        <taxon>Eukaryota</taxon>
        <taxon>Fungi</taxon>
        <taxon>Dikarya</taxon>
        <taxon>Ascomycota</taxon>
        <taxon>Pezizomycotina</taxon>
        <taxon>Eurotiomycetes</taxon>
        <taxon>Chaetothyriomycetidae</taxon>
        <taxon>Chaetothyriales</taxon>
        <taxon>Herpotrichiellaceae</taxon>
        <taxon>Exophiala</taxon>
    </lineage>
</organism>
<feature type="region of interest" description="Disordered" evidence="6">
    <location>
        <begin position="311"/>
        <end position="351"/>
    </location>
</feature>
<dbReference type="PROSITE" id="PS00108">
    <property type="entry name" value="PROTEIN_KINASE_ST"/>
    <property type="match status" value="1"/>
</dbReference>
<feature type="binding site" evidence="4">
    <location>
        <position position="46"/>
    </location>
    <ligand>
        <name>ATP</name>
        <dbReference type="ChEBI" id="CHEBI:30616"/>
    </ligand>
</feature>
<dbReference type="PROSITE" id="PS50011">
    <property type="entry name" value="PROTEIN_KINASE_DOM"/>
    <property type="match status" value="1"/>
</dbReference>
<dbReference type="RefSeq" id="XP_013319234.1">
    <property type="nucleotide sequence ID" value="XM_013463780.1"/>
</dbReference>
<dbReference type="InterPro" id="IPR000719">
    <property type="entry name" value="Prot_kinase_dom"/>
</dbReference>
<dbReference type="STRING" id="348802.A0A0D2EV59"/>
<evidence type="ECO:0000313" key="9">
    <source>
        <dbReference type="Proteomes" id="UP000054342"/>
    </source>
</evidence>
<dbReference type="Proteomes" id="UP000054342">
    <property type="component" value="Unassembled WGS sequence"/>
</dbReference>
<proteinExistence type="inferred from homology"/>
<dbReference type="HOGENOM" id="CLU_019279_2_7_1"/>
<dbReference type="GO" id="GO:0004674">
    <property type="term" value="F:protein serine/threonine kinase activity"/>
    <property type="evidence" value="ECO:0007669"/>
    <property type="project" value="UniProtKB-KW"/>
</dbReference>
<keyword evidence="5" id="KW-0808">Transferase</keyword>
<dbReference type="SMART" id="SM00220">
    <property type="entry name" value="S_TKc"/>
    <property type="match status" value="1"/>
</dbReference>
<dbReference type="PROSITE" id="PS00107">
    <property type="entry name" value="PROTEIN_KINASE_ATP"/>
    <property type="match status" value="1"/>
</dbReference>
<evidence type="ECO:0000256" key="6">
    <source>
        <dbReference type="SAM" id="MobiDB-lite"/>
    </source>
</evidence>
<name>A0A0D2EV59_9EURO</name>
<reference evidence="8 9" key="1">
    <citation type="submission" date="2015-01" db="EMBL/GenBank/DDBJ databases">
        <title>The Genome Sequence of Exophiala xenobiotica CBS118157.</title>
        <authorList>
            <consortium name="The Broad Institute Genomics Platform"/>
            <person name="Cuomo C."/>
            <person name="de Hoog S."/>
            <person name="Gorbushina A."/>
            <person name="Stielow B."/>
            <person name="Teixiera M."/>
            <person name="Abouelleil A."/>
            <person name="Chapman S.B."/>
            <person name="Priest M."/>
            <person name="Young S.K."/>
            <person name="Wortman J."/>
            <person name="Nusbaum C."/>
            <person name="Birren B."/>
        </authorList>
    </citation>
    <scope>NUCLEOTIDE SEQUENCE [LARGE SCALE GENOMIC DNA]</scope>
    <source>
        <strain evidence="8 9">CBS 118157</strain>
    </source>
</reference>
<comment type="similarity">
    <text evidence="5">Belongs to the protein kinase superfamily.</text>
</comment>
<gene>
    <name evidence="8" type="ORF">PV05_03150</name>
</gene>
<keyword evidence="5" id="KW-0723">Serine/threonine-protein kinase</keyword>
<feature type="compositionally biased region" description="Basic and acidic residues" evidence="6">
    <location>
        <begin position="324"/>
        <end position="333"/>
    </location>
</feature>
<keyword evidence="9" id="KW-1185">Reference proteome</keyword>
<accession>A0A0D2EV59</accession>
<protein>
    <recommendedName>
        <fullName evidence="1">non-specific serine/threonine protein kinase</fullName>
        <ecNumber evidence="1">2.7.11.1</ecNumber>
    </recommendedName>
</protein>
<feature type="domain" description="Protein kinase" evidence="7">
    <location>
        <begin position="17"/>
        <end position="289"/>
    </location>
</feature>
<dbReference type="PANTHER" id="PTHR11909">
    <property type="entry name" value="CASEIN KINASE-RELATED"/>
    <property type="match status" value="1"/>
</dbReference>
<evidence type="ECO:0000256" key="2">
    <source>
        <dbReference type="ARBA" id="ARBA00022741"/>
    </source>
</evidence>
<dbReference type="InterPro" id="IPR008271">
    <property type="entry name" value="Ser/Thr_kinase_AS"/>
</dbReference>